<protein>
    <submittedName>
        <fullName evidence="1">Uncharacterized protein</fullName>
    </submittedName>
</protein>
<name>A0A1Y2IYY7_TRAC3</name>
<reference evidence="1 2" key="1">
    <citation type="journal article" date="2015" name="Biotechnol. Biofuels">
        <title>Enhanced degradation of softwood versus hardwood by the white-rot fungus Pycnoporus coccineus.</title>
        <authorList>
            <person name="Couturier M."/>
            <person name="Navarro D."/>
            <person name="Chevret D."/>
            <person name="Henrissat B."/>
            <person name="Piumi F."/>
            <person name="Ruiz-Duenas F.J."/>
            <person name="Martinez A.T."/>
            <person name="Grigoriev I.V."/>
            <person name="Riley R."/>
            <person name="Lipzen A."/>
            <person name="Berrin J.G."/>
            <person name="Master E.R."/>
            <person name="Rosso M.N."/>
        </authorList>
    </citation>
    <scope>NUCLEOTIDE SEQUENCE [LARGE SCALE GENOMIC DNA]</scope>
    <source>
        <strain evidence="1 2">BRFM310</strain>
    </source>
</reference>
<gene>
    <name evidence="1" type="ORF">PYCCODRAFT_1464253</name>
</gene>
<evidence type="ECO:0000313" key="1">
    <source>
        <dbReference type="EMBL" id="OSD06287.1"/>
    </source>
</evidence>
<dbReference type="OrthoDB" id="2804187at2759"/>
<dbReference type="EMBL" id="KZ084090">
    <property type="protein sequence ID" value="OSD06287.1"/>
    <property type="molecule type" value="Genomic_DNA"/>
</dbReference>
<proteinExistence type="predicted"/>
<keyword evidence="2" id="KW-1185">Reference proteome</keyword>
<dbReference type="Proteomes" id="UP000193067">
    <property type="component" value="Unassembled WGS sequence"/>
</dbReference>
<accession>A0A1Y2IYY7</accession>
<organism evidence="1 2">
    <name type="scientific">Trametes coccinea (strain BRFM310)</name>
    <name type="common">Pycnoporus coccineus</name>
    <dbReference type="NCBI Taxonomy" id="1353009"/>
    <lineage>
        <taxon>Eukaryota</taxon>
        <taxon>Fungi</taxon>
        <taxon>Dikarya</taxon>
        <taxon>Basidiomycota</taxon>
        <taxon>Agaricomycotina</taxon>
        <taxon>Agaricomycetes</taxon>
        <taxon>Polyporales</taxon>
        <taxon>Polyporaceae</taxon>
        <taxon>Trametes</taxon>
    </lineage>
</organism>
<sequence>MVRVRSGGAFKRSTKSTIQHIARSSERPLEAFQIRLEQISGLSFEERDLLQQMEIDPLDDGLDLDDGCLPPLPPGEEGMFFSHAGSDAELFNELFTGDTKSYILI</sequence>
<evidence type="ECO:0000313" key="2">
    <source>
        <dbReference type="Proteomes" id="UP000193067"/>
    </source>
</evidence>
<dbReference type="AlphaFoldDB" id="A0A1Y2IYY7"/>